<evidence type="ECO:0000313" key="12">
    <source>
        <dbReference type="Proteomes" id="UP000007800"/>
    </source>
</evidence>
<dbReference type="OMA" id="KICISIN"/>
<dbReference type="PRINTS" id="PR00193">
    <property type="entry name" value="MYOSINHEAVY"/>
</dbReference>
<keyword evidence="6" id="KW-0853">WD repeat</keyword>
<feature type="binding site" evidence="7">
    <location>
        <begin position="176"/>
        <end position="183"/>
    </location>
    <ligand>
        <name>ATP</name>
        <dbReference type="ChEBI" id="CHEBI:30616"/>
    </ligand>
</feature>
<dbReference type="PROSITE" id="PS50294">
    <property type="entry name" value="WD_REPEATS_REGION"/>
    <property type="match status" value="1"/>
</dbReference>
<dbReference type="EMBL" id="GG681386">
    <property type="protein sequence ID" value="EER04694.1"/>
    <property type="molecule type" value="Genomic_DNA"/>
</dbReference>
<dbReference type="Gene3D" id="6.20.240.20">
    <property type="match status" value="1"/>
</dbReference>
<feature type="region of interest" description="Actin-binding" evidence="7">
    <location>
        <begin position="695"/>
        <end position="717"/>
    </location>
</feature>
<dbReference type="Pfam" id="PF00612">
    <property type="entry name" value="IQ"/>
    <property type="match status" value="3"/>
</dbReference>
<feature type="coiled-coil region" evidence="8">
    <location>
        <begin position="1154"/>
        <end position="1195"/>
    </location>
</feature>
<feature type="coiled-coil region" evidence="8">
    <location>
        <begin position="1028"/>
        <end position="1055"/>
    </location>
</feature>
<feature type="region of interest" description="Disordered" evidence="9">
    <location>
        <begin position="1108"/>
        <end position="1127"/>
    </location>
</feature>
<keyword evidence="12" id="KW-1185">Reference proteome</keyword>
<evidence type="ECO:0000313" key="11">
    <source>
        <dbReference type="EMBL" id="EER04694.1"/>
    </source>
</evidence>
<dbReference type="Pfam" id="PF00071">
    <property type="entry name" value="Ras"/>
    <property type="match status" value="1"/>
</dbReference>
<evidence type="ECO:0000256" key="3">
    <source>
        <dbReference type="ARBA" id="ARBA00023123"/>
    </source>
</evidence>
<dbReference type="SMART" id="SM00382">
    <property type="entry name" value="AAA"/>
    <property type="match status" value="2"/>
</dbReference>
<dbReference type="GO" id="GO:0005524">
    <property type="term" value="F:ATP binding"/>
    <property type="evidence" value="ECO:0007669"/>
    <property type="project" value="UniProtKB-UniRule"/>
</dbReference>
<keyword evidence="3 7" id="KW-0518">Myosin</keyword>
<dbReference type="InterPro" id="IPR000048">
    <property type="entry name" value="IQ_motif_EF-hand-BS"/>
</dbReference>
<dbReference type="Pfam" id="PF00400">
    <property type="entry name" value="WD40"/>
    <property type="match status" value="2"/>
</dbReference>
<evidence type="ECO:0000256" key="7">
    <source>
        <dbReference type="PROSITE-ProRule" id="PRU00782"/>
    </source>
</evidence>
<dbReference type="PANTHER" id="PTHR13140:SF706">
    <property type="entry name" value="DILUTE CLASS UNCONVENTIONAL MYOSIN, ISOFORM C"/>
    <property type="match status" value="1"/>
</dbReference>
<dbReference type="PANTHER" id="PTHR13140">
    <property type="entry name" value="MYOSIN"/>
    <property type="match status" value="1"/>
</dbReference>
<dbReference type="RefSeq" id="XP_002772878.1">
    <property type="nucleotide sequence ID" value="XM_002772832.1"/>
</dbReference>
<dbReference type="InParanoid" id="C5LES8"/>
<evidence type="ECO:0000256" key="8">
    <source>
        <dbReference type="SAM" id="Coils"/>
    </source>
</evidence>
<dbReference type="InterPro" id="IPR001806">
    <property type="entry name" value="Small_GTPase"/>
</dbReference>
<dbReference type="InterPro" id="IPR036961">
    <property type="entry name" value="Kinesin_motor_dom_sf"/>
</dbReference>
<dbReference type="Gene3D" id="2.130.10.10">
    <property type="entry name" value="YVTN repeat-like/Quinoprotein amine dehydrogenase"/>
    <property type="match status" value="1"/>
</dbReference>
<sequence length="1652" mass="183119">MPQLEKASEAATTASSLLPEYPKGAQVWIRDDELVWRGCEIQSTVGEEFIVKWSDDDTESRIPRRQEFHLRNKDVFSWEGLVVLDDLTQLQHLHEPALLHALQIRFDTDKIYTFTGPILIAMNPFKRIPGLYDIDRLERVLRDPACASEPHVFAVSNYAFRGLCDTETPQTVLISGESGAGKTETTKFVMKFLALAGAGDKGVSNVEKKVLESNPVLEAFGNARTLRNDNSSRFGKFIQLQFKDESRHRHHHHHAFHGPRGSTAAYLRRELEASEFTNSYRLAGAKTQTYLLEKVRVCDQQEGERNYHIFYQCAAAAMAIAGSRQYDFPQYLEEAPCEAKIDLTGFSDVSTFNYLTKSSTLVLDDVDDVEQFEVTVRAMLTVGISVGEINSIMNIIAAVLRLGNVIVTVPEYDASELDPASEKDFLLLMSLLGLDDAEAFIRALTTKTITTRMEVYHTPVSVHTAVESCDSLARQLYGLLFLRVVSRTNDSIGYDPKANLFCGVLDIFGFECFKQNSFEQLCINYTNERLQQFFNNFIFKMEEQLYAEEGIAWDPLDFPDNQDAVDLLADSRMGIFSLLDEECVIPGGSDKNFCSKLCHRYKEHRRFDIVKTRQDCFVVNHFAGPVEYDTEGFMDKNKDQMSYSLFKVMKGSSSDYVSTLFTEYEDTKFQDPDSAPSGKSKKKLTTISGEFKQQLNELMETVRETEPHFIRCIKPNPMNLPDVYDRPSVCEQLRYGGVLQAIQVSRAGYPVRISHEDCWLDYMQLVKGNLAEYSAEEDMSKRCLKLLTTVSTSLGIEEGLWEVGKTLVFFKQKAFDALQNARMHLRAEAATRIQAQWRGLRTRAWYGFAIICLVKMQALVRGKMARIRVANIRREVAAVRIQSWWRMEKQRIAYEDTLRKVIFIQAVQRGRMARVFAKEYRINTAAARIQAAWKGWHVRRQYCALRGSALAAQRQFRMRAAKMQLRRLKQEAKEVGSLLAKYQNAQAEVTMVKRKLAETEALLLQSKSENQQLKVGRETLSQRIVVLEGQLDAAVKKHEEEMEQLASQHTDELAAVGGENCGVPGSNLGSVHLAGAAALVGGAVAGGAALSMSASGGPNATVAGGAATLSRVSSPRVSPTTSISSPTMSAAGLETATVASGVEAASVVRLRQSLVDANLKSEGLESENERLKQELARVNKEREESEAKYQTMLKNTVYQSQASTHQGPAQSRAVSDATGLGARNVDIQLVGPQGVGKSPLLAGLIQQLDPSKMAEFERNRSNLMAHYQLQFKDSGGRERVLKVLDCNGNKRAQHLVREWFARSRWVICVYDMSSKDSLRQALELMKEGGRMGANVLLFGNLQSVQAGKATAQVDVMKAKDAAASANALAVEGNRLMDAVRLILSDLDANRFAAASASPQAGSGKEAVVSTTGSSASSSSVAVAAAEGGATPSSRALRADSHASSHTLSGALETFKGWFKGSDNKVRRSNGVLKASLRGNKTMRERGGPNKDPAVADIRPVQEIQDSETAVTCIAFGQEKLHRSHILLAAASKDGTVVVYRCYRTEMELARLDPSDFPNDDASEARQEAAPGAKVVLHSRLVGHSRAITSMFFNLLEDTIVTTSIDKSVRFWMVDTGEMLKVFTDSSPVPVACFLPFNPQVFVAANSNAVLRL</sequence>
<dbReference type="GO" id="GO:0016020">
    <property type="term" value="C:membrane"/>
    <property type="evidence" value="ECO:0007669"/>
    <property type="project" value="TreeGrafter"/>
</dbReference>
<dbReference type="PROSITE" id="PS50096">
    <property type="entry name" value="IQ"/>
    <property type="match status" value="4"/>
</dbReference>
<feature type="domain" description="Myosin motor" evidence="10">
    <location>
        <begin position="82"/>
        <end position="823"/>
    </location>
</feature>
<keyword evidence="8" id="KW-0175">Coiled coil</keyword>
<dbReference type="SMART" id="SM00015">
    <property type="entry name" value="IQ"/>
    <property type="match status" value="4"/>
</dbReference>
<dbReference type="InterPro" id="IPR036322">
    <property type="entry name" value="WD40_repeat_dom_sf"/>
</dbReference>
<evidence type="ECO:0000256" key="4">
    <source>
        <dbReference type="ARBA" id="ARBA00023175"/>
    </source>
</evidence>
<keyword evidence="1 7" id="KW-0547">Nucleotide-binding</keyword>
<feature type="repeat" description="WD" evidence="6">
    <location>
        <begin position="1580"/>
        <end position="1621"/>
    </location>
</feature>
<evidence type="ECO:0000259" key="10">
    <source>
        <dbReference type="PROSITE" id="PS51456"/>
    </source>
</evidence>
<feature type="coiled-coil region" evidence="8">
    <location>
        <begin position="958"/>
        <end position="1002"/>
    </location>
</feature>
<accession>C5LES8</accession>
<protein>
    <recommendedName>
        <fullName evidence="10">Myosin motor domain-containing protein</fullName>
    </recommendedName>
</protein>
<proteinExistence type="inferred from homology"/>
<feature type="non-terminal residue" evidence="11">
    <location>
        <position position="1652"/>
    </location>
</feature>
<dbReference type="CDD" id="cd23767">
    <property type="entry name" value="IQCD"/>
    <property type="match status" value="1"/>
</dbReference>
<dbReference type="GO" id="GO:0000146">
    <property type="term" value="F:microfilament motor activity"/>
    <property type="evidence" value="ECO:0007669"/>
    <property type="project" value="TreeGrafter"/>
</dbReference>
<evidence type="ECO:0000256" key="9">
    <source>
        <dbReference type="SAM" id="MobiDB-lite"/>
    </source>
</evidence>
<dbReference type="Gene3D" id="1.20.58.530">
    <property type="match status" value="1"/>
</dbReference>
<dbReference type="GO" id="GO:0007015">
    <property type="term" value="P:actin filament organization"/>
    <property type="evidence" value="ECO:0007669"/>
    <property type="project" value="TreeGrafter"/>
</dbReference>
<dbReference type="Pfam" id="PF00063">
    <property type="entry name" value="Myosin_head"/>
    <property type="match status" value="2"/>
</dbReference>
<dbReference type="PROSITE" id="PS51456">
    <property type="entry name" value="MYOSIN_MOTOR"/>
    <property type="match status" value="1"/>
</dbReference>
<dbReference type="InterPro" id="IPR001609">
    <property type="entry name" value="Myosin_head_motor_dom-like"/>
</dbReference>
<dbReference type="SMART" id="SM00320">
    <property type="entry name" value="WD40"/>
    <property type="match status" value="2"/>
</dbReference>
<dbReference type="GO" id="GO:0003924">
    <property type="term" value="F:GTPase activity"/>
    <property type="evidence" value="ECO:0007669"/>
    <property type="project" value="InterPro"/>
</dbReference>
<dbReference type="OrthoDB" id="6108017at2759"/>
<feature type="compositionally biased region" description="Low complexity" evidence="9">
    <location>
        <begin position="1110"/>
        <end position="1127"/>
    </location>
</feature>
<dbReference type="InterPro" id="IPR027417">
    <property type="entry name" value="P-loop_NTPase"/>
</dbReference>
<organism evidence="12">
    <name type="scientific">Perkinsus marinus (strain ATCC 50983 / TXsc)</name>
    <dbReference type="NCBI Taxonomy" id="423536"/>
    <lineage>
        <taxon>Eukaryota</taxon>
        <taxon>Sar</taxon>
        <taxon>Alveolata</taxon>
        <taxon>Perkinsozoa</taxon>
        <taxon>Perkinsea</taxon>
        <taxon>Perkinsida</taxon>
        <taxon>Perkinsidae</taxon>
        <taxon>Perkinsus</taxon>
    </lineage>
</organism>
<name>C5LES8_PERM5</name>
<dbReference type="SUPFAM" id="SSF50978">
    <property type="entry name" value="WD40 repeat-like"/>
    <property type="match status" value="1"/>
</dbReference>
<evidence type="ECO:0000256" key="6">
    <source>
        <dbReference type="PROSITE-ProRule" id="PRU00221"/>
    </source>
</evidence>
<evidence type="ECO:0000256" key="2">
    <source>
        <dbReference type="ARBA" id="ARBA00022840"/>
    </source>
</evidence>
<dbReference type="SMART" id="SM00242">
    <property type="entry name" value="MYSc"/>
    <property type="match status" value="1"/>
</dbReference>
<comment type="similarity">
    <text evidence="7">Belongs to the TRAFAC class myosin-kinesin ATPase superfamily. Myosin family.</text>
</comment>
<evidence type="ECO:0000256" key="1">
    <source>
        <dbReference type="ARBA" id="ARBA00022741"/>
    </source>
</evidence>
<keyword evidence="4 7" id="KW-0505">Motor protein</keyword>
<gene>
    <name evidence="11" type="ORF">Pmar_PMAR013215</name>
</gene>
<dbReference type="Gene3D" id="1.20.5.190">
    <property type="match status" value="2"/>
</dbReference>
<dbReference type="GO" id="GO:0051015">
    <property type="term" value="F:actin filament binding"/>
    <property type="evidence" value="ECO:0007669"/>
    <property type="project" value="TreeGrafter"/>
</dbReference>
<dbReference type="InterPro" id="IPR003593">
    <property type="entry name" value="AAA+_ATPase"/>
</dbReference>
<keyword evidence="5 7" id="KW-0009">Actin-binding</keyword>
<dbReference type="Gene3D" id="3.40.50.300">
    <property type="entry name" value="P-loop containing nucleotide triphosphate hydrolases"/>
    <property type="match status" value="1"/>
</dbReference>
<keyword evidence="2 7" id="KW-0067">ATP-binding</keyword>
<dbReference type="Gene3D" id="3.40.850.10">
    <property type="entry name" value="Kinesin motor domain"/>
    <property type="match status" value="2"/>
</dbReference>
<reference evidence="11 12" key="1">
    <citation type="submission" date="2008-07" db="EMBL/GenBank/DDBJ databases">
        <authorList>
            <person name="El-Sayed N."/>
            <person name="Caler E."/>
            <person name="Inman J."/>
            <person name="Amedeo P."/>
            <person name="Hass B."/>
            <person name="Wortman J."/>
        </authorList>
    </citation>
    <scope>NUCLEOTIDE SEQUENCE [LARGE SCALE GENOMIC DNA]</scope>
    <source>
        <strain evidence="12">ATCC 50983 / TXsc</strain>
    </source>
</reference>
<dbReference type="InterPro" id="IPR015943">
    <property type="entry name" value="WD40/YVTN_repeat-like_dom_sf"/>
</dbReference>
<evidence type="ECO:0000256" key="5">
    <source>
        <dbReference type="ARBA" id="ARBA00023203"/>
    </source>
</evidence>
<dbReference type="PROSITE" id="PS50082">
    <property type="entry name" value="WD_REPEATS_2"/>
    <property type="match status" value="1"/>
</dbReference>
<dbReference type="GO" id="GO:0005525">
    <property type="term" value="F:GTP binding"/>
    <property type="evidence" value="ECO:0007669"/>
    <property type="project" value="InterPro"/>
</dbReference>
<dbReference type="GeneID" id="9037991"/>
<dbReference type="SUPFAM" id="SSF52540">
    <property type="entry name" value="P-loop containing nucleoside triphosphate hydrolases"/>
    <property type="match status" value="3"/>
</dbReference>
<dbReference type="GO" id="GO:0005737">
    <property type="term" value="C:cytoplasm"/>
    <property type="evidence" value="ECO:0007669"/>
    <property type="project" value="TreeGrafter"/>
</dbReference>
<dbReference type="Gene3D" id="1.20.120.720">
    <property type="entry name" value="Myosin VI head, motor domain, U50 subdomain"/>
    <property type="match status" value="1"/>
</dbReference>
<dbReference type="GO" id="GO:0016459">
    <property type="term" value="C:myosin complex"/>
    <property type="evidence" value="ECO:0007669"/>
    <property type="project" value="UniProtKB-KW"/>
</dbReference>
<dbReference type="Proteomes" id="UP000007800">
    <property type="component" value="Unassembled WGS sequence"/>
</dbReference>
<dbReference type="InterPro" id="IPR001680">
    <property type="entry name" value="WD40_rpt"/>
</dbReference>